<dbReference type="Pfam" id="PF13432">
    <property type="entry name" value="TPR_16"/>
    <property type="match status" value="1"/>
</dbReference>
<dbReference type="PANTHER" id="PTHR37423">
    <property type="entry name" value="SOLUBLE LYTIC MUREIN TRANSGLYCOSYLASE-RELATED"/>
    <property type="match status" value="1"/>
</dbReference>
<dbReference type="EMBL" id="SOJN01000108">
    <property type="protein sequence ID" value="TET44852.1"/>
    <property type="molecule type" value="Genomic_DNA"/>
</dbReference>
<dbReference type="InterPro" id="IPR008258">
    <property type="entry name" value="Transglycosylase_SLT_dom_1"/>
</dbReference>
<dbReference type="InterPro" id="IPR019734">
    <property type="entry name" value="TPR_rpt"/>
</dbReference>
<dbReference type="Proteomes" id="UP000315525">
    <property type="component" value="Unassembled WGS sequence"/>
</dbReference>
<dbReference type="GO" id="GO:0016020">
    <property type="term" value="C:membrane"/>
    <property type="evidence" value="ECO:0007669"/>
    <property type="project" value="InterPro"/>
</dbReference>
<dbReference type="SUPFAM" id="SSF81901">
    <property type="entry name" value="HCP-like"/>
    <property type="match status" value="1"/>
</dbReference>
<dbReference type="AlphaFoldDB" id="A0A523UQP1"/>
<dbReference type="GO" id="GO:0000270">
    <property type="term" value="P:peptidoglycan metabolic process"/>
    <property type="evidence" value="ECO:0007669"/>
    <property type="project" value="InterPro"/>
</dbReference>
<dbReference type="GO" id="GO:0008933">
    <property type="term" value="F:peptidoglycan lytic transglycosylase activity"/>
    <property type="evidence" value="ECO:0007669"/>
    <property type="project" value="InterPro"/>
</dbReference>
<sequence>HLRFNMVQPVQVPKTCLPSVATTGEGGSLRAPEGGEAISVWRAFPISQFRRLGRDEVGISNVSGRVVWNFEGEGKGGREFRGCGVVLGRGRQCVLGLTKTHRLSILCFVQRLVMIGWATAIMFLPVTGSGQNMVGPFFSPISSDSLTEGDYVLAFRDYQKASELNPADVDARIDLARLYIVMREYGKAITELEAARGLVGDEKALSELELFMGELYLKLGAYDKALEHLTGNGGNDFLMGYCHEKLDDWESALEYFNILHSTGDEFDEYSSYHRAKCLYQLERYEEALTGFRSFIDDFPLSIYVAFAKDMIPSCYEGLGKYNKAIHLRNDMMRRNPRLTAAMMYSIGRDYERLKDRVKAREQYMKVMTKHSRSRYALLSLNALKGISKIKGRTLYHAGRICYYQGDYQRAVRYLSSYTKTYPRGKYVKEGRYMLGKCYLRLRMHSAAELSFKKLARSVASEKERARYLFGLAKAQDRLGEDKKAKSTFEKVAKIRVSSLWDDAIYRRGLIQEESDSLEQAVKTYMQVSHGDYADNALYRAGMAAIALGRPDVANQALHKLVYLYPYSGFRSAARYWLARVLEQADSLELSLTHWGSVAKSSPFSYYGFLSRSKLRDNGAEGHVLLLTNSKVETWISSWAGECSPLSEYERLRLERGLKLLDAGLNDVGEGELGKIDTHNPLKTYVVARAYAGSGLDHKAIPLAKRILTMARDAGAGEVPDELVRIAYPLSFLPSALQALGTEDVDPLFILAMIREESTFLPEAVSPVGAMGLMQIMPTTGKVIARHSGRNNFQVDDLFEPGTSVSFGCHYILQQTKQFGSPELALAAYNAGPDVVRQWMKRRDTSPMDQFIESIPYPETRVYVKNVLASWWVYERIWGSTASLGP</sequence>
<reference evidence="3 4" key="1">
    <citation type="submission" date="2019-03" db="EMBL/GenBank/DDBJ databases">
        <title>Metabolic potential of uncultured bacteria and archaea associated with petroleum seepage in deep-sea sediments.</title>
        <authorList>
            <person name="Dong X."/>
            <person name="Hubert C."/>
        </authorList>
    </citation>
    <scope>NUCLEOTIDE SEQUENCE [LARGE SCALE GENOMIC DNA]</scope>
    <source>
        <strain evidence="3">E44_bin18</strain>
    </source>
</reference>
<evidence type="ECO:0000313" key="3">
    <source>
        <dbReference type="EMBL" id="TET44852.1"/>
    </source>
</evidence>
<name>A0A523UQP1_UNCT6</name>
<dbReference type="InterPro" id="IPR023346">
    <property type="entry name" value="Lysozyme-like_dom_sf"/>
</dbReference>
<comment type="similarity">
    <text evidence="1">Belongs to the transglycosylase Slt family.</text>
</comment>
<dbReference type="PROSITE" id="PS00922">
    <property type="entry name" value="TRANSGLYCOSYLASE"/>
    <property type="match status" value="1"/>
</dbReference>
<dbReference type="Pfam" id="PF01464">
    <property type="entry name" value="SLT"/>
    <property type="match status" value="1"/>
</dbReference>
<dbReference type="SUPFAM" id="SSF48452">
    <property type="entry name" value="TPR-like"/>
    <property type="match status" value="1"/>
</dbReference>
<dbReference type="SUPFAM" id="SSF53955">
    <property type="entry name" value="Lysozyme-like"/>
    <property type="match status" value="1"/>
</dbReference>
<gene>
    <name evidence="3" type="ORF">E3J62_09360</name>
</gene>
<evidence type="ECO:0000259" key="2">
    <source>
        <dbReference type="Pfam" id="PF01464"/>
    </source>
</evidence>
<accession>A0A523UQP1</accession>
<feature type="non-terminal residue" evidence="3">
    <location>
        <position position="1"/>
    </location>
</feature>
<dbReference type="CDD" id="cd13401">
    <property type="entry name" value="Slt70-like"/>
    <property type="match status" value="1"/>
</dbReference>
<evidence type="ECO:0000313" key="4">
    <source>
        <dbReference type="Proteomes" id="UP000315525"/>
    </source>
</evidence>
<dbReference type="Gene3D" id="1.25.40.10">
    <property type="entry name" value="Tetratricopeptide repeat domain"/>
    <property type="match status" value="4"/>
</dbReference>
<evidence type="ECO:0000256" key="1">
    <source>
        <dbReference type="ARBA" id="ARBA00007734"/>
    </source>
</evidence>
<dbReference type="Pfam" id="PF14559">
    <property type="entry name" value="TPR_19"/>
    <property type="match status" value="1"/>
</dbReference>
<organism evidence="3 4">
    <name type="scientific">candidate division TA06 bacterium</name>
    <dbReference type="NCBI Taxonomy" id="2250710"/>
    <lineage>
        <taxon>Bacteria</taxon>
        <taxon>Bacteria division TA06</taxon>
    </lineage>
</organism>
<dbReference type="SMART" id="SM00028">
    <property type="entry name" value="TPR"/>
    <property type="match status" value="4"/>
</dbReference>
<dbReference type="Gene3D" id="1.10.530.10">
    <property type="match status" value="1"/>
</dbReference>
<dbReference type="PANTHER" id="PTHR37423:SF2">
    <property type="entry name" value="MEMBRANE-BOUND LYTIC MUREIN TRANSGLYCOSYLASE C"/>
    <property type="match status" value="1"/>
</dbReference>
<protein>
    <submittedName>
        <fullName evidence="3">Tetratricopeptide repeat protein</fullName>
    </submittedName>
</protein>
<dbReference type="InterPro" id="IPR011990">
    <property type="entry name" value="TPR-like_helical_dom_sf"/>
</dbReference>
<feature type="domain" description="Transglycosylase SLT" evidence="2">
    <location>
        <begin position="738"/>
        <end position="846"/>
    </location>
</feature>
<comment type="caution">
    <text evidence="3">The sequence shown here is derived from an EMBL/GenBank/DDBJ whole genome shotgun (WGS) entry which is preliminary data.</text>
</comment>
<proteinExistence type="inferred from homology"/>
<dbReference type="InterPro" id="IPR000189">
    <property type="entry name" value="Transglyc_AS"/>
</dbReference>
<dbReference type="Pfam" id="PF13174">
    <property type="entry name" value="TPR_6"/>
    <property type="match status" value="3"/>
</dbReference>